<evidence type="ECO:0000313" key="1">
    <source>
        <dbReference type="EMBL" id="KAH0748334.1"/>
    </source>
</evidence>
<protein>
    <submittedName>
        <fullName evidence="1">Uncharacterized protein</fullName>
    </submittedName>
</protein>
<name>A0ABQ7UFI4_SOLTU</name>
<comment type="caution">
    <text evidence="1">The sequence shown here is derived from an EMBL/GenBank/DDBJ whole genome shotgun (WGS) entry which is preliminary data.</text>
</comment>
<evidence type="ECO:0000313" key="2">
    <source>
        <dbReference type="Proteomes" id="UP000826656"/>
    </source>
</evidence>
<reference evidence="1 2" key="1">
    <citation type="journal article" date="2021" name="bioRxiv">
        <title>Chromosome-scale and haplotype-resolved genome assembly of a tetraploid potato cultivar.</title>
        <authorList>
            <person name="Sun H."/>
            <person name="Jiao W.-B."/>
            <person name="Krause K."/>
            <person name="Campoy J.A."/>
            <person name="Goel M."/>
            <person name="Folz-Donahue K."/>
            <person name="Kukat C."/>
            <person name="Huettel B."/>
            <person name="Schneeberger K."/>
        </authorList>
    </citation>
    <scope>NUCLEOTIDE SEQUENCE [LARGE SCALE GENOMIC DNA]</scope>
    <source>
        <strain evidence="1">SolTubOtavaFocal</strain>
        <tissue evidence="1">Leaves</tissue>
    </source>
</reference>
<gene>
    <name evidence="1" type="ORF">KY290_027566</name>
</gene>
<organism evidence="1 2">
    <name type="scientific">Solanum tuberosum</name>
    <name type="common">Potato</name>
    <dbReference type="NCBI Taxonomy" id="4113"/>
    <lineage>
        <taxon>Eukaryota</taxon>
        <taxon>Viridiplantae</taxon>
        <taxon>Streptophyta</taxon>
        <taxon>Embryophyta</taxon>
        <taxon>Tracheophyta</taxon>
        <taxon>Spermatophyta</taxon>
        <taxon>Magnoliopsida</taxon>
        <taxon>eudicotyledons</taxon>
        <taxon>Gunneridae</taxon>
        <taxon>Pentapetalae</taxon>
        <taxon>asterids</taxon>
        <taxon>lamiids</taxon>
        <taxon>Solanales</taxon>
        <taxon>Solanaceae</taxon>
        <taxon>Solanoideae</taxon>
        <taxon>Solaneae</taxon>
        <taxon>Solanum</taxon>
    </lineage>
</organism>
<dbReference type="Proteomes" id="UP000826656">
    <property type="component" value="Unassembled WGS sequence"/>
</dbReference>
<proteinExistence type="predicted"/>
<keyword evidence="2" id="KW-1185">Reference proteome</keyword>
<dbReference type="EMBL" id="JAIVGD010000019">
    <property type="protein sequence ID" value="KAH0748334.1"/>
    <property type="molecule type" value="Genomic_DNA"/>
</dbReference>
<accession>A0ABQ7UFI4</accession>
<sequence>MLDSNVSGCLPHYGSDILPSPWSMQGMFHPVISRQLISDSSKLQRETKRSRINGASLVTLSQASSVMPEFLLDNTILTMTTYGVALLPRMENFPDVLNCSTRTGLYNLAKYYSDAIVGFTIVFFYPNTDEDLASYTAFEILEFKRSCWGCKT</sequence>